<dbReference type="InterPro" id="IPR050640">
    <property type="entry name" value="Bact_2-comp_sensor_kinase"/>
</dbReference>
<proteinExistence type="predicted"/>
<keyword evidence="1" id="KW-0812">Transmembrane</keyword>
<feature type="transmembrane region" description="Helical" evidence="1">
    <location>
        <begin position="14"/>
        <end position="32"/>
    </location>
</feature>
<evidence type="ECO:0000256" key="1">
    <source>
        <dbReference type="SAM" id="Phobius"/>
    </source>
</evidence>
<organism evidence="3 4">
    <name type="scientific">Flavobacterium phragmitis</name>
    <dbReference type="NCBI Taxonomy" id="739143"/>
    <lineage>
        <taxon>Bacteria</taxon>
        <taxon>Pseudomonadati</taxon>
        <taxon>Bacteroidota</taxon>
        <taxon>Flavobacteriia</taxon>
        <taxon>Flavobacteriales</taxon>
        <taxon>Flavobacteriaceae</taxon>
        <taxon>Flavobacterium</taxon>
    </lineage>
</organism>
<protein>
    <submittedName>
        <fullName evidence="3">Histidine kinase</fullName>
    </submittedName>
</protein>
<dbReference type="STRING" id="739143.SAMN05216297_10434"/>
<feature type="transmembrane region" description="Helical" evidence="1">
    <location>
        <begin position="73"/>
        <end position="92"/>
    </location>
</feature>
<evidence type="ECO:0000259" key="2">
    <source>
        <dbReference type="Pfam" id="PF06580"/>
    </source>
</evidence>
<dbReference type="PANTHER" id="PTHR34220">
    <property type="entry name" value="SENSOR HISTIDINE KINASE YPDA"/>
    <property type="match status" value="1"/>
</dbReference>
<dbReference type="RefSeq" id="WP_091492399.1">
    <property type="nucleotide sequence ID" value="NZ_FOMH01000004.1"/>
</dbReference>
<dbReference type="InterPro" id="IPR010559">
    <property type="entry name" value="Sig_transdc_His_kin_internal"/>
</dbReference>
<name>A0A1I1PA79_9FLAO</name>
<dbReference type="GO" id="GO:0016020">
    <property type="term" value="C:membrane"/>
    <property type="evidence" value="ECO:0007669"/>
    <property type="project" value="InterPro"/>
</dbReference>
<sequence length="371" mass="43984">MQLDTLKNTGYNKILFHCAIWVFFILTSLIQFYESPFKMSSDFYLQWTTGIALFYLNYFYLVPSYLLQKKYWLYFWFAFGLIAVFMIIRINYTIPEFRHLRPENIMPARMIPQGPHFFPRPGHMMPQRIEMRQPIFFKLGPSFFYILIITISAIIRTLTEFYNNQQNKLIAETHRTNTELIYLRKQTNPHFLFNSLNSIYSLAHKKSDLVPDAIVTLSELMRYMLYETDNKTVALEKEVNYIQNYIELQKLRLNNIEDIVINVHGDTKNKFIEPLLLISFVENAFKYGTDYKGAAHVKIKILITDNNLDFWIENSIENYVKDPENSGIGLVNIQNRLDLLYPNAHELNITQDNAYYRVHLNLKLDEIKTGI</sequence>
<accession>A0A1I1PA79</accession>
<dbReference type="OrthoDB" id="9809908at2"/>
<evidence type="ECO:0000313" key="3">
    <source>
        <dbReference type="EMBL" id="SFD06814.1"/>
    </source>
</evidence>
<keyword evidence="1" id="KW-0472">Membrane</keyword>
<dbReference type="Pfam" id="PF06580">
    <property type="entry name" value="His_kinase"/>
    <property type="match status" value="1"/>
</dbReference>
<evidence type="ECO:0000313" key="4">
    <source>
        <dbReference type="Proteomes" id="UP000199672"/>
    </source>
</evidence>
<reference evidence="4" key="1">
    <citation type="submission" date="2016-10" db="EMBL/GenBank/DDBJ databases">
        <authorList>
            <person name="Varghese N."/>
            <person name="Submissions S."/>
        </authorList>
    </citation>
    <scope>NUCLEOTIDE SEQUENCE [LARGE SCALE GENOMIC DNA]</scope>
    <source>
        <strain evidence="4">CGMCC 1.10370</strain>
    </source>
</reference>
<keyword evidence="3" id="KW-0418">Kinase</keyword>
<dbReference type="Proteomes" id="UP000199672">
    <property type="component" value="Unassembled WGS sequence"/>
</dbReference>
<dbReference type="Gene3D" id="3.30.565.10">
    <property type="entry name" value="Histidine kinase-like ATPase, C-terminal domain"/>
    <property type="match status" value="1"/>
</dbReference>
<dbReference type="GO" id="GO:0000155">
    <property type="term" value="F:phosphorelay sensor kinase activity"/>
    <property type="evidence" value="ECO:0007669"/>
    <property type="project" value="InterPro"/>
</dbReference>
<feature type="transmembrane region" description="Helical" evidence="1">
    <location>
        <begin position="135"/>
        <end position="155"/>
    </location>
</feature>
<dbReference type="PANTHER" id="PTHR34220:SF7">
    <property type="entry name" value="SENSOR HISTIDINE KINASE YPDA"/>
    <property type="match status" value="1"/>
</dbReference>
<gene>
    <name evidence="3" type="ORF">SAMN05216297_10434</name>
</gene>
<keyword evidence="3" id="KW-0808">Transferase</keyword>
<dbReference type="InterPro" id="IPR036890">
    <property type="entry name" value="HATPase_C_sf"/>
</dbReference>
<dbReference type="AlphaFoldDB" id="A0A1I1PA79"/>
<keyword evidence="1" id="KW-1133">Transmembrane helix</keyword>
<dbReference type="EMBL" id="FOMH01000004">
    <property type="protein sequence ID" value="SFD06814.1"/>
    <property type="molecule type" value="Genomic_DNA"/>
</dbReference>
<feature type="transmembrane region" description="Helical" evidence="1">
    <location>
        <begin position="44"/>
        <end position="61"/>
    </location>
</feature>
<keyword evidence="4" id="KW-1185">Reference proteome</keyword>
<feature type="domain" description="Signal transduction histidine kinase internal region" evidence="2">
    <location>
        <begin position="179"/>
        <end position="255"/>
    </location>
</feature>